<evidence type="ECO:0000313" key="4">
    <source>
        <dbReference type="EMBL" id="MBN7795773.1"/>
    </source>
</evidence>
<organism evidence="4 5">
    <name type="scientific">Parahaliea mediterranea</name>
    <dbReference type="NCBI Taxonomy" id="651086"/>
    <lineage>
        <taxon>Bacteria</taxon>
        <taxon>Pseudomonadati</taxon>
        <taxon>Pseudomonadota</taxon>
        <taxon>Gammaproteobacteria</taxon>
        <taxon>Cellvibrionales</taxon>
        <taxon>Halieaceae</taxon>
        <taxon>Parahaliea</taxon>
    </lineage>
</organism>
<dbReference type="InterPro" id="IPR041465">
    <property type="entry name" value="SfsA_N"/>
</dbReference>
<dbReference type="RefSeq" id="WP_206559218.1">
    <property type="nucleotide sequence ID" value="NZ_JAFKCZ010000003.1"/>
</dbReference>
<comment type="similarity">
    <text evidence="1">Belongs to the SfsA family.</text>
</comment>
<dbReference type="Proteomes" id="UP000664303">
    <property type="component" value="Unassembled WGS sequence"/>
</dbReference>
<dbReference type="Gene3D" id="3.40.1350.60">
    <property type="match status" value="1"/>
</dbReference>
<feature type="domain" description="SfsA N-terminal OB" evidence="3">
    <location>
        <begin position="12"/>
        <end position="78"/>
    </location>
</feature>
<dbReference type="AlphaFoldDB" id="A0A939DCM4"/>
<reference evidence="4" key="1">
    <citation type="submission" date="2021-02" db="EMBL/GenBank/DDBJ databases">
        <title>PHA producing bacteria isolated from coastal sediment in Guangdong, Shenzhen.</title>
        <authorList>
            <person name="Zheng W."/>
            <person name="Yu S."/>
            <person name="Huang Y."/>
        </authorList>
    </citation>
    <scope>NUCLEOTIDE SEQUENCE</scope>
    <source>
        <strain evidence="4">TN14-10</strain>
    </source>
</reference>
<evidence type="ECO:0000259" key="3">
    <source>
        <dbReference type="Pfam" id="PF17746"/>
    </source>
</evidence>
<dbReference type="NCBIfam" id="TIGR00230">
    <property type="entry name" value="sfsA"/>
    <property type="match status" value="1"/>
</dbReference>
<proteinExistence type="inferred from homology"/>
<dbReference type="EMBL" id="JAFKCZ010000003">
    <property type="protein sequence ID" value="MBN7795773.1"/>
    <property type="molecule type" value="Genomic_DNA"/>
</dbReference>
<name>A0A939DCM4_9GAMM</name>
<dbReference type="PANTHER" id="PTHR30545:SF2">
    <property type="entry name" value="SUGAR FERMENTATION STIMULATION PROTEIN A"/>
    <property type="match status" value="1"/>
</dbReference>
<dbReference type="Pfam" id="PF17746">
    <property type="entry name" value="SfsA_N"/>
    <property type="match status" value="1"/>
</dbReference>
<dbReference type="GO" id="GO:0003677">
    <property type="term" value="F:DNA binding"/>
    <property type="evidence" value="ECO:0007669"/>
    <property type="project" value="InterPro"/>
</dbReference>
<dbReference type="Pfam" id="PF03749">
    <property type="entry name" value="SfsA"/>
    <property type="match status" value="1"/>
</dbReference>
<comment type="caution">
    <text evidence="4">The sequence shown here is derived from an EMBL/GenBank/DDBJ whole genome shotgun (WGS) entry which is preliminary data.</text>
</comment>
<dbReference type="HAMAP" id="MF_00095">
    <property type="entry name" value="SfsA"/>
    <property type="match status" value="1"/>
</dbReference>
<evidence type="ECO:0000313" key="5">
    <source>
        <dbReference type="Proteomes" id="UP000664303"/>
    </source>
</evidence>
<dbReference type="InterPro" id="IPR005224">
    <property type="entry name" value="SfsA"/>
</dbReference>
<dbReference type="InterPro" id="IPR040452">
    <property type="entry name" value="SfsA_C"/>
</dbReference>
<dbReference type="CDD" id="cd22359">
    <property type="entry name" value="SfsA-like_bacterial"/>
    <property type="match status" value="1"/>
</dbReference>
<dbReference type="FunFam" id="2.40.50.580:FF:000001">
    <property type="entry name" value="Sugar fermentation stimulation protein A"/>
    <property type="match status" value="1"/>
</dbReference>
<keyword evidence="5" id="KW-1185">Reference proteome</keyword>
<evidence type="ECO:0000259" key="2">
    <source>
        <dbReference type="Pfam" id="PF03749"/>
    </source>
</evidence>
<feature type="domain" description="Sugar fermentation stimulation protein C-terminal" evidence="2">
    <location>
        <begin position="82"/>
        <end position="218"/>
    </location>
</feature>
<dbReference type="Gene3D" id="2.40.50.580">
    <property type="match status" value="1"/>
</dbReference>
<dbReference type="PANTHER" id="PTHR30545">
    <property type="entry name" value="SUGAR FERMENTATION STIMULATION PROTEIN A"/>
    <property type="match status" value="1"/>
</dbReference>
<sequence length="235" mass="26021">MEFGPLVRGRLLRRYKRFLADVELPDGEVITAHCPNTGAMTGCMPEGAPVWLSMSASKTRKYPHTWELVDTPRGMACIHSALANRVVHEGFEAGRVRGFDDYPTLRREVKYGGGSRADLLLEGERGRVYVEVKCVTLCREDGWGAFPDAVSERGRKHIRELQAVRDADTRAVLLFCVFHSGIERVCAAGDIDSRYRDALAEAMDEGLEVLAHATDVTTRGLTLGRALPFSLDAVE</sequence>
<protein>
    <recommendedName>
        <fullName evidence="1">Sugar fermentation stimulation protein homolog</fullName>
    </recommendedName>
</protein>
<gene>
    <name evidence="1 4" type="primary">sfsA</name>
    <name evidence="4" type="ORF">JYP50_04170</name>
</gene>
<accession>A0A939DCM4</accession>
<evidence type="ECO:0000256" key="1">
    <source>
        <dbReference type="HAMAP-Rule" id="MF_00095"/>
    </source>
</evidence>